<reference evidence="4" key="1">
    <citation type="submission" date="2019-12" db="EMBL/GenBank/DDBJ databases">
        <title>Whole-genome sequence of tobacco pathogen Ralstonia pseudosolanacearum strain RS, originating from Yunnan province of China.</title>
        <authorList>
            <person name="Lu C.-H."/>
        </authorList>
    </citation>
    <scope>NUCLEOTIDE SEQUENCE [LARGE SCALE GENOMIC DNA]</scope>
    <source>
        <strain evidence="4">RS</strain>
        <plasmid evidence="4">pRS</plasmid>
    </source>
</reference>
<protein>
    <submittedName>
        <fullName evidence="3">Uncharacterized protein</fullName>
    </submittedName>
</protein>
<accession>A0ABX7ZZP7</accession>
<geneLocation type="plasmid" evidence="3 4">
    <name>pRS</name>
</geneLocation>
<organism evidence="3 4">
    <name type="scientific">Ralstonia nicotianae</name>
    <dbReference type="NCBI Taxonomy" id="3037696"/>
    <lineage>
        <taxon>Bacteria</taxon>
        <taxon>Pseudomonadati</taxon>
        <taxon>Pseudomonadota</taxon>
        <taxon>Betaproteobacteria</taxon>
        <taxon>Burkholderiales</taxon>
        <taxon>Burkholderiaceae</taxon>
        <taxon>Ralstonia</taxon>
        <taxon>Ralstonia solanacearum species complex</taxon>
    </lineage>
</organism>
<keyword evidence="4" id="KW-1185">Reference proteome</keyword>
<dbReference type="EMBL" id="CP046675">
    <property type="protein sequence ID" value="QUP60565.1"/>
    <property type="molecule type" value="Genomic_DNA"/>
</dbReference>
<evidence type="ECO:0000256" key="1">
    <source>
        <dbReference type="SAM" id="MobiDB-lite"/>
    </source>
</evidence>
<dbReference type="RefSeq" id="WP_029240533.1">
    <property type="nucleotide sequence ID" value="NZ_CP046675.1"/>
</dbReference>
<feature type="region of interest" description="Disordered" evidence="1">
    <location>
        <begin position="29"/>
        <end position="62"/>
    </location>
</feature>
<feature type="chain" id="PRO_5046916941" evidence="2">
    <location>
        <begin position="26"/>
        <end position="62"/>
    </location>
</feature>
<feature type="signal peptide" evidence="2">
    <location>
        <begin position="1"/>
        <end position="25"/>
    </location>
</feature>
<evidence type="ECO:0000256" key="2">
    <source>
        <dbReference type="SAM" id="SignalP"/>
    </source>
</evidence>
<sequence>MKTQKRIAALAALILLATASVSAFANSTQKADPFTDGGLAGKSAPYGEQGKLGQPDPFTDGA</sequence>
<evidence type="ECO:0000313" key="3">
    <source>
        <dbReference type="EMBL" id="QUP60565.1"/>
    </source>
</evidence>
<dbReference type="Proteomes" id="UP000680989">
    <property type="component" value="Plasmid pRS"/>
</dbReference>
<keyword evidence="2" id="KW-0732">Signal</keyword>
<proteinExistence type="predicted"/>
<evidence type="ECO:0000313" key="4">
    <source>
        <dbReference type="Proteomes" id="UP000680989"/>
    </source>
</evidence>
<gene>
    <name evidence="3" type="ORF">GO999_18515</name>
</gene>
<keyword evidence="3" id="KW-0614">Plasmid</keyword>
<name>A0ABX7ZZP7_9RALS</name>